<proteinExistence type="predicted"/>
<keyword evidence="3" id="KW-1185">Reference proteome</keyword>
<accession>A0A5M3MVL5</accession>
<organism evidence="2 3">
    <name type="scientific">Coniophora puteana (strain RWD-64-598)</name>
    <name type="common">Brown rot fungus</name>
    <dbReference type="NCBI Taxonomy" id="741705"/>
    <lineage>
        <taxon>Eukaryota</taxon>
        <taxon>Fungi</taxon>
        <taxon>Dikarya</taxon>
        <taxon>Basidiomycota</taxon>
        <taxon>Agaricomycotina</taxon>
        <taxon>Agaricomycetes</taxon>
        <taxon>Agaricomycetidae</taxon>
        <taxon>Boletales</taxon>
        <taxon>Coniophorineae</taxon>
        <taxon>Coniophoraceae</taxon>
        <taxon>Coniophora</taxon>
    </lineage>
</organism>
<dbReference type="EMBL" id="JH711576">
    <property type="protein sequence ID" value="EIW83176.1"/>
    <property type="molecule type" value="Genomic_DNA"/>
</dbReference>
<reference evidence="3" key="1">
    <citation type="journal article" date="2012" name="Science">
        <title>The Paleozoic origin of enzymatic lignin decomposition reconstructed from 31 fungal genomes.</title>
        <authorList>
            <person name="Floudas D."/>
            <person name="Binder M."/>
            <person name="Riley R."/>
            <person name="Barry K."/>
            <person name="Blanchette R.A."/>
            <person name="Henrissat B."/>
            <person name="Martinez A.T."/>
            <person name="Otillar R."/>
            <person name="Spatafora J.W."/>
            <person name="Yadav J.S."/>
            <person name="Aerts A."/>
            <person name="Benoit I."/>
            <person name="Boyd A."/>
            <person name="Carlson A."/>
            <person name="Copeland A."/>
            <person name="Coutinho P.M."/>
            <person name="de Vries R.P."/>
            <person name="Ferreira P."/>
            <person name="Findley K."/>
            <person name="Foster B."/>
            <person name="Gaskell J."/>
            <person name="Glotzer D."/>
            <person name="Gorecki P."/>
            <person name="Heitman J."/>
            <person name="Hesse C."/>
            <person name="Hori C."/>
            <person name="Igarashi K."/>
            <person name="Jurgens J.A."/>
            <person name="Kallen N."/>
            <person name="Kersten P."/>
            <person name="Kohler A."/>
            <person name="Kuees U."/>
            <person name="Kumar T.K.A."/>
            <person name="Kuo A."/>
            <person name="LaButti K."/>
            <person name="Larrondo L.F."/>
            <person name="Lindquist E."/>
            <person name="Ling A."/>
            <person name="Lombard V."/>
            <person name="Lucas S."/>
            <person name="Lundell T."/>
            <person name="Martin R."/>
            <person name="McLaughlin D.J."/>
            <person name="Morgenstern I."/>
            <person name="Morin E."/>
            <person name="Murat C."/>
            <person name="Nagy L.G."/>
            <person name="Nolan M."/>
            <person name="Ohm R.A."/>
            <person name="Patyshakuliyeva A."/>
            <person name="Rokas A."/>
            <person name="Ruiz-Duenas F.J."/>
            <person name="Sabat G."/>
            <person name="Salamov A."/>
            <person name="Samejima M."/>
            <person name="Schmutz J."/>
            <person name="Slot J.C."/>
            <person name="St John F."/>
            <person name="Stenlid J."/>
            <person name="Sun H."/>
            <person name="Sun S."/>
            <person name="Syed K."/>
            <person name="Tsang A."/>
            <person name="Wiebenga A."/>
            <person name="Young D."/>
            <person name="Pisabarro A."/>
            <person name="Eastwood D.C."/>
            <person name="Martin F."/>
            <person name="Cullen D."/>
            <person name="Grigoriev I.V."/>
            <person name="Hibbett D.S."/>
        </authorList>
    </citation>
    <scope>NUCLEOTIDE SEQUENCE [LARGE SCALE GENOMIC DNA]</scope>
    <source>
        <strain evidence="3">RWD-64-598 SS2</strain>
    </source>
</reference>
<protein>
    <recommendedName>
        <fullName evidence="1">Aminoglycoside phosphotransferase domain-containing protein</fullName>
    </recommendedName>
</protein>
<dbReference type="Gene3D" id="3.90.1200.10">
    <property type="match status" value="1"/>
</dbReference>
<dbReference type="GeneID" id="19198320"/>
<dbReference type="OMA" id="CILLECY"/>
<evidence type="ECO:0000313" key="3">
    <source>
        <dbReference type="Proteomes" id="UP000053558"/>
    </source>
</evidence>
<dbReference type="SUPFAM" id="SSF56112">
    <property type="entry name" value="Protein kinase-like (PK-like)"/>
    <property type="match status" value="1"/>
</dbReference>
<dbReference type="InterPro" id="IPR051678">
    <property type="entry name" value="AGP_Transferase"/>
</dbReference>
<dbReference type="InterPro" id="IPR011009">
    <property type="entry name" value="Kinase-like_dom_sf"/>
</dbReference>
<dbReference type="AlphaFoldDB" id="A0A5M3MVL5"/>
<dbReference type="PANTHER" id="PTHR21310:SF15">
    <property type="entry name" value="AMINOGLYCOSIDE PHOSPHOTRANSFERASE DOMAIN-CONTAINING PROTEIN"/>
    <property type="match status" value="1"/>
</dbReference>
<evidence type="ECO:0000313" key="2">
    <source>
        <dbReference type="EMBL" id="EIW83176.1"/>
    </source>
</evidence>
<dbReference type="PANTHER" id="PTHR21310">
    <property type="entry name" value="AMINOGLYCOSIDE PHOSPHOTRANSFERASE-RELATED-RELATED"/>
    <property type="match status" value="1"/>
</dbReference>
<dbReference type="Proteomes" id="UP000053558">
    <property type="component" value="Unassembled WGS sequence"/>
</dbReference>
<evidence type="ECO:0000259" key="1">
    <source>
        <dbReference type="Pfam" id="PF01636"/>
    </source>
</evidence>
<dbReference type="Pfam" id="PF01636">
    <property type="entry name" value="APH"/>
    <property type="match status" value="1"/>
</dbReference>
<sequence>MLQFLQAHTPTISAPRVHGFVTIGPVSCLFMTRLPGATLKAVWPTMTASQKLAVQSSLNDMLVTLRSIPWTSIRSPEARDADPKLLGSLSPQPVCKDLRRILRQTARPIPTEAEFNEFIGTDEQSMKHTSARCRAWALSMLRSDHRVVLTHVDLHPDNFIVNICDEEGVEKVTVGIIEWELGGFYPEYWE</sequence>
<dbReference type="InterPro" id="IPR002575">
    <property type="entry name" value="Aminoglycoside_PTrfase"/>
</dbReference>
<feature type="non-terminal residue" evidence="2">
    <location>
        <position position="190"/>
    </location>
</feature>
<name>A0A5M3MVL5_CONPW</name>
<feature type="domain" description="Aminoglycoside phosphotransferase" evidence="1">
    <location>
        <begin position="2"/>
        <end position="181"/>
    </location>
</feature>
<dbReference type="KEGG" id="cput:CONPUDRAFT_101850"/>
<comment type="caution">
    <text evidence="2">The sequence shown here is derived from an EMBL/GenBank/DDBJ whole genome shotgun (WGS) entry which is preliminary data.</text>
</comment>
<dbReference type="OrthoDB" id="5404599at2759"/>
<gene>
    <name evidence="2" type="ORF">CONPUDRAFT_101850</name>
</gene>
<dbReference type="RefSeq" id="XP_007767008.1">
    <property type="nucleotide sequence ID" value="XM_007768818.1"/>
</dbReference>